<gene>
    <name evidence="7" type="ORF">SAMN02745202_00750</name>
</gene>
<feature type="transmembrane region" description="Helical" evidence="6">
    <location>
        <begin position="308"/>
        <end position="331"/>
    </location>
</feature>
<protein>
    <submittedName>
        <fullName evidence="7">Membrane protein involved in the export of O-antigen and teichoic acid</fullName>
    </submittedName>
</protein>
<dbReference type="PANTHER" id="PTHR30250:SF11">
    <property type="entry name" value="O-ANTIGEN TRANSPORTER-RELATED"/>
    <property type="match status" value="1"/>
</dbReference>
<dbReference type="RefSeq" id="WP_025069978.1">
    <property type="nucleotide sequence ID" value="NZ_FUXK01000006.1"/>
</dbReference>
<evidence type="ECO:0000256" key="6">
    <source>
        <dbReference type="SAM" id="Phobius"/>
    </source>
</evidence>
<dbReference type="STRING" id="28136.SAMN02745202_00750"/>
<keyword evidence="3 6" id="KW-0812">Transmembrane</keyword>
<keyword evidence="2" id="KW-1003">Cell membrane</keyword>
<feature type="transmembrane region" description="Helical" evidence="6">
    <location>
        <begin position="337"/>
        <end position="358"/>
    </location>
</feature>
<feature type="transmembrane region" description="Helical" evidence="6">
    <location>
        <begin position="393"/>
        <end position="411"/>
    </location>
</feature>
<proteinExistence type="predicted"/>
<comment type="subcellular location">
    <subcellularLocation>
        <location evidence="1">Cell membrane</location>
        <topology evidence="1">Multi-pass membrane protein</topology>
    </subcellularLocation>
</comment>
<dbReference type="Proteomes" id="UP000190065">
    <property type="component" value="Unassembled WGS sequence"/>
</dbReference>
<reference evidence="7 8" key="1">
    <citation type="submission" date="2017-02" db="EMBL/GenBank/DDBJ databases">
        <authorList>
            <person name="Peterson S.W."/>
        </authorList>
    </citation>
    <scope>NUCLEOTIDE SEQUENCE [LARGE SCALE GENOMIC DNA]</scope>
    <source>
        <strain evidence="7 8">ATCC 43324</strain>
    </source>
</reference>
<dbReference type="AlphaFoldDB" id="A0A1T4MHG0"/>
<evidence type="ECO:0000256" key="5">
    <source>
        <dbReference type="ARBA" id="ARBA00023136"/>
    </source>
</evidence>
<feature type="transmembrane region" description="Helical" evidence="6">
    <location>
        <begin position="218"/>
        <end position="237"/>
    </location>
</feature>
<organism evidence="7 8">
    <name type="scientific">Segatella oulorum</name>
    <dbReference type="NCBI Taxonomy" id="28136"/>
    <lineage>
        <taxon>Bacteria</taxon>
        <taxon>Pseudomonadati</taxon>
        <taxon>Bacteroidota</taxon>
        <taxon>Bacteroidia</taxon>
        <taxon>Bacteroidales</taxon>
        <taxon>Prevotellaceae</taxon>
        <taxon>Segatella</taxon>
    </lineage>
</organism>
<accession>A0A1T4MHG0</accession>
<feature type="transmembrane region" description="Helical" evidence="6">
    <location>
        <begin position="90"/>
        <end position="112"/>
    </location>
</feature>
<sequence>MTITSLFQRVSSNKTLVNGSLYSLFSFLGQGCNFLILILVAGYILPADYGKLSIFSTIATFMGYFIGLSTYGYVSISYFRETYSVFKKDFTAIFFIHILSLLVLALVATLLTDNMVKALETTRPLLFYALIISFGNILFNIHQDYLRIQERLKSYGIWSITNVLLNFVLTLTFVILLKQGWLGRIDAQLVGMLILGLLAVVSFWHSKLFSVDFSWKRYKTIVLFGLPMIPHLATIWIKQGLDRYIINYHYTTYEVGIFSFAISLVTVIVMIGSAFNATNSVTLYQILGNKTTSNVEKHMALRRQTKTIALVYIAASAAYVLCIVPICYLALPKYTPAIPYFLILCGYGLLQCFYFLYCNYMFFYKETKQLMYITFGSSLLHLTLSLLLTQYSLYLTAIIYVLVQAAILVLVRHYAHRILQQNLPLSVQSHS</sequence>
<evidence type="ECO:0000256" key="3">
    <source>
        <dbReference type="ARBA" id="ARBA00022692"/>
    </source>
</evidence>
<evidence type="ECO:0000313" key="8">
    <source>
        <dbReference type="Proteomes" id="UP000190065"/>
    </source>
</evidence>
<dbReference type="EMBL" id="FUXK01000006">
    <property type="protein sequence ID" value="SJZ66305.1"/>
    <property type="molecule type" value="Genomic_DNA"/>
</dbReference>
<dbReference type="GO" id="GO:0005886">
    <property type="term" value="C:plasma membrane"/>
    <property type="evidence" value="ECO:0007669"/>
    <property type="project" value="UniProtKB-SubCell"/>
</dbReference>
<dbReference type="eggNOG" id="COG2244">
    <property type="taxonomic scope" value="Bacteria"/>
</dbReference>
<feature type="transmembrane region" description="Helical" evidence="6">
    <location>
        <begin position="52"/>
        <end position="78"/>
    </location>
</feature>
<keyword evidence="5 6" id="KW-0472">Membrane</keyword>
<feature type="transmembrane region" description="Helical" evidence="6">
    <location>
        <begin position="189"/>
        <end position="206"/>
    </location>
</feature>
<name>A0A1T4MHG0_9BACT</name>
<dbReference type="InterPro" id="IPR002797">
    <property type="entry name" value="Polysacc_synth"/>
</dbReference>
<keyword evidence="4 6" id="KW-1133">Transmembrane helix</keyword>
<feature type="transmembrane region" description="Helical" evidence="6">
    <location>
        <begin position="257"/>
        <end position="287"/>
    </location>
</feature>
<dbReference type="PANTHER" id="PTHR30250">
    <property type="entry name" value="PST FAMILY PREDICTED COLANIC ACID TRANSPORTER"/>
    <property type="match status" value="1"/>
</dbReference>
<evidence type="ECO:0000256" key="2">
    <source>
        <dbReference type="ARBA" id="ARBA00022475"/>
    </source>
</evidence>
<evidence type="ECO:0000256" key="4">
    <source>
        <dbReference type="ARBA" id="ARBA00022989"/>
    </source>
</evidence>
<feature type="transmembrane region" description="Helical" evidence="6">
    <location>
        <begin position="370"/>
        <end position="387"/>
    </location>
</feature>
<evidence type="ECO:0000256" key="1">
    <source>
        <dbReference type="ARBA" id="ARBA00004651"/>
    </source>
</evidence>
<dbReference type="Pfam" id="PF01943">
    <property type="entry name" value="Polysacc_synt"/>
    <property type="match status" value="1"/>
</dbReference>
<feature type="transmembrane region" description="Helical" evidence="6">
    <location>
        <begin position="124"/>
        <end position="143"/>
    </location>
</feature>
<dbReference type="InterPro" id="IPR050833">
    <property type="entry name" value="Poly_Biosynth_Transport"/>
</dbReference>
<evidence type="ECO:0000313" key="7">
    <source>
        <dbReference type="EMBL" id="SJZ66305.1"/>
    </source>
</evidence>
<feature type="transmembrane region" description="Helical" evidence="6">
    <location>
        <begin position="21"/>
        <end position="46"/>
    </location>
</feature>
<feature type="transmembrane region" description="Helical" evidence="6">
    <location>
        <begin position="155"/>
        <end position="177"/>
    </location>
</feature>